<evidence type="ECO:0000313" key="4">
    <source>
        <dbReference type="Proteomes" id="UP000824540"/>
    </source>
</evidence>
<feature type="compositionally biased region" description="Basic and acidic residues" evidence="1">
    <location>
        <begin position="114"/>
        <end position="123"/>
    </location>
</feature>
<comment type="caution">
    <text evidence="3">The sequence shown here is derived from an EMBL/GenBank/DDBJ whole genome shotgun (WGS) entry which is preliminary data.</text>
</comment>
<dbReference type="EMBL" id="JAFBMS010000329">
    <property type="protein sequence ID" value="KAG9331457.1"/>
    <property type="molecule type" value="Genomic_DNA"/>
</dbReference>
<dbReference type="Pfam" id="PF17921">
    <property type="entry name" value="Integrase_H2C2"/>
    <property type="match status" value="1"/>
</dbReference>
<dbReference type="Proteomes" id="UP000824540">
    <property type="component" value="Unassembled WGS sequence"/>
</dbReference>
<feature type="region of interest" description="Disordered" evidence="1">
    <location>
        <begin position="1"/>
        <end position="26"/>
    </location>
</feature>
<name>A0A8T2N4H8_9TELE</name>
<evidence type="ECO:0000259" key="2">
    <source>
        <dbReference type="Pfam" id="PF17921"/>
    </source>
</evidence>
<evidence type="ECO:0000313" key="3">
    <source>
        <dbReference type="EMBL" id="KAG9331457.1"/>
    </source>
</evidence>
<dbReference type="Gene3D" id="1.10.340.70">
    <property type="match status" value="1"/>
</dbReference>
<proteinExistence type="predicted"/>
<dbReference type="OrthoDB" id="413122at2759"/>
<reference evidence="3" key="1">
    <citation type="thesis" date="2021" institute="BYU ScholarsArchive" country="Provo, UT, USA">
        <title>Applications of and Algorithms for Genome Assembly and Genomic Analyses with an Emphasis on Marine Teleosts.</title>
        <authorList>
            <person name="Pickett B.D."/>
        </authorList>
    </citation>
    <scope>NUCLEOTIDE SEQUENCE</scope>
    <source>
        <strain evidence="3">HI-2016</strain>
    </source>
</reference>
<sequence length="185" mass="21415">MLQFQTESAPRSSTEGALPGQSGRLFYTGEGIPKPVVMTPEERETVLQECHDYCGHRSKRSTADRVCQKYYWRTGGLTQTTGVEDGIDERIQEAEMMFDKIRQNIGKAQRKQKKDYESRHKNTNESNFHGRRDRFHQTFIQQMADLEVRSIQPKTCALTEMDLQHLQRYHAASLAVCTLRNIKCD</sequence>
<feature type="non-terminal residue" evidence="3">
    <location>
        <position position="185"/>
    </location>
</feature>
<organism evidence="3 4">
    <name type="scientific">Albula glossodonta</name>
    <name type="common">roundjaw bonefish</name>
    <dbReference type="NCBI Taxonomy" id="121402"/>
    <lineage>
        <taxon>Eukaryota</taxon>
        <taxon>Metazoa</taxon>
        <taxon>Chordata</taxon>
        <taxon>Craniata</taxon>
        <taxon>Vertebrata</taxon>
        <taxon>Euteleostomi</taxon>
        <taxon>Actinopterygii</taxon>
        <taxon>Neopterygii</taxon>
        <taxon>Teleostei</taxon>
        <taxon>Albuliformes</taxon>
        <taxon>Albulidae</taxon>
        <taxon>Albula</taxon>
    </lineage>
</organism>
<gene>
    <name evidence="3" type="ORF">JZ751_018948</name>
</gene>
<keyword evidence="4" id="KW-1185">Reference proteome</keyword>
<dbReference type="AlphaFoldDB" id="A0A8T2N4H8"/>
<accession>A0A8T2N4H8</accession>
<protein>
    <recommendedName>
        <fullName evidence="2">Integrase zinc-binding domain-containing protein</fullName>
    </recommendedName>
</protein>
<feature type="region of interest" description="Disordered" evidence="1">
    <location>
        <begin position="109"/>
        <end position="129"/>
    </location>
</feature>
<feature type="compositionally biased region" description="Polar residues" evidence="1">
    <location>
        <begin position="1"/>
        <end position="15"/>
    </location>
</feature>
<dbReference type="InterPro" id="IPR041588">
    <property type="entry name" value="Integrase_H2C2"/>
</dbReference>
<feature type="domain" description="Integrase zinc-binding" evidence="2">
    <location>
        <begin position="40"/>
        <end position="73"/>
    </location>
</feature>
<evidence type="ECO:0000256" key="1">
    <source>
        <dbReference type="SAM" id="MobiDB-lite"/>
    </source>
</evidence>